<evidence type="ECO:0000256" key="1">
    <source>
        <dbReference type="ARBA" id="ARBA00022723"/>
    </source>
</evidence>
<accession>A0A2P6S196</accession>
<dbReference type="InterPro" id="IPR001841">
    <property type="entry name" value="Znf_RING"/>
</dbReference>
<dbReference type="OMA" id="PEQECSV"/>
<gene>
    <name evidence="7" type="ORF">RchiOBHm_Chr2g0155621</name>
</gene>
<evidence type="ECO:0000313" key="7">
    <source>
        <dbReference type="EMBL" id="PRQ52449.1"/>
    </source>
</evidence>
<dbReference type="Pfam" id="PF13639">
    <property type="entry name" value="zf-RING_2"/>
    <property type="match status" value="1"/>
</dbReference>
<dbReference type="AlphaFoldDB" id="A0A2P6S196"/>
<comment type="caution">
    <text evidence="7">The sequence shown here is derived from an EMBL/GenBank/DDBJ whole genome shotgun (WGS) entry which is preliminary data.</text>
</comment>
<keyword evidence="3" id="KW-0862">Zinc</keyword>
<dbReference type="PROSITE" id="PS50089">
    <property type="entry name" value="ZF_RING_2"/>
    <property type="match status" value="1"/>
</dbReference>
<dbReference type="SMART" id="SM00184">
    <property type="entry name" value="RING"/>
    <property type="match status" value="1"/>
</dbReference>
<sequence length="157" mass="17428">MGLSSLPAPSEGFMCVILVNTALSVSIIKGLVRSILRIVGIRLSSSSSASPSSPPSEEYIEAPTESFELHLSSSGSYVEEIRSRIPAIRFDSVCSLKTEHDCSVCLTEFQPESEINHLTCGHVFHQDCLEKWLNYWNITCPLCRTPLMPVEETSCFW</sequence>
<keyword evidence="5" id="KW-0472">Membrane</keyword>
<dbReference type="OrthoDB" id="8062037at2759"/>
<evidence type="ECO:0000256" key="2">
    <source>
        <dbReference type="ARBA" id="ARBA00022771"/>
    </source>
</evidence>
<evidence type="ECO:0000259" key="6">
    <source>
        <dbReference type="PROSITE" id="PS50089"/>
    </source>
</evidence>
<dbReference type="EMBL" id="PDCK01000040">
    <property type="protein sequence ID" value="PRQ52449.1"/>
    <property type="molecule type" value="Genomic_DNA"/>
</dbReference>
<dbReference type="InterPro" id="IPR044249">
    <property type="entry name" value="XERICO-like"/>
</dbReference>
<evidence type="ECO:0000256" key="3">
    <source>
        <dbReference type="ARBA" id="ARBA00022833"/>
    </source>
</evidence>
<keyword evidence="5" id="KW-0812">Transmembrane</keyword>
<keyword evidence="1" id="KW-0479">Metal-binding</keyword>
<keyword evidence="2 4" id="KW-0863">Zinc-finger</keyword>
<dbReference type="GO" id="GO:0008270">
    <property type="term" value="F:zinc ion binding"/>
    <property type="evidence" value="ECO:0007669"/>
    <property type="project" value="UniProtKB-KW"/>
</dbReference>
<dbReference type="Proteomes" id="UP000238479">
    <property type="component" value="Chromosome 2"/>
</dbReference>
<organism evidence="7 8">
    <name type="scientific">Rosa chinensis</name>
    <name type="common">China rose</name>
    <dbReference type="NCBI Taxonomy" id="74649"/>
    <lineage>
        <taxon>Eukaryota</taxon>
        <taxon>Viridiplantae</taxon>
        <taxon>Streptophyta</taxon>
        <taxon>Embryophyta</taxon>
        <taxon>Tracheophyta</taxon>
        <taxon>Spermatophyta</taxon>
        <taxon>Magnoliopsida</taxon>
        <taxon>eudicotyledons</taxon>
        <taxon>Gunneridae</taxon>
        <taxon>Pentapetalae</taxon>
        <taxon>rosids</taxon>
        <taxon>fabids</taxon>
        <taxon>Rosales</taxon>
        <taxon>Rosaceae</taxon>
        <taxon>Rosoideae</taxon>
        <taxon>Rosoideae incertae sedis</taxon>
        <taxon>Rosa</taxon>
    </lineage>
</organism>
<dbReference type="Gramene" id="PRQ52449">
    <property type="protein sequence ID" value="PRQ52449"/>
    <property type="gene ID" value="RchiOBHm_Chr2g0155621"/>
</dbReference>
<dbReference type="Gene3D" id="3.30.40.10">
    <property type="entry name" value="Zinc/RING finger domain, C3HC4 (zinc finger)"/>
    <property type="match status" value="1"/>
</dbReference>
<evidence type="ECO:0000313" key="8">
    <source>
        <dbReference type="Proteomes" id="UP000238479"/>
    </source>
</evidence>
<evidence type="ECO:0000256" key="5">
    <source>
        <dbReference type="SAM" id="Phobius"/>
    </source>
</evidence>
<dbReference type="SUPFAM" id="SSF57850">
    <property type="entry name" value="RING/U-box"/>
    <property type="match status" value="1"/>
</dbReference>
<dbReference type="InterPro" id="IPR013083">
    <property type="entry name" value="Znf_RING/FYVE/PHD"/>
</dbReference>
<proteinExistence type="predicted"/>
<keyword evidence="5" id="KW-1133">Transmembrane helix</keyword>
<protein>
    <submittedName>
        <fullName evidence="7">Putative transcription factor C2H2 family</fullName>
    </submittedName>
</protein>
<reference evidence="7 8" key="1">
    <citation type="journal article" date="2018" name="Nat. Genet.">
        <title>The Rosa genome provides new insights in the design of modern roses.</title>
        <authorList>
            <person name="Bendahmane M."/>
        </authorList>
    </citation>
    <scope>NUCLEOTIDE SEQUENCE [LARGE SCALE GENOMIC DNA]</scope>
    <source>
        <strain evidence="8">cv. Old Blush</strain>
    </source>
</reference>
<name>A0A2P6S196_ROSCH</name>
<feature type="transmembrane region" description="Helical" evidence="5">
    <location>
        <begin position="12"/>
        <end position="32"/>
    </location>
</feature>
<dbReference type="SMART" id="SM00744">
    <property type="entry name" value="RINGv"/>
    <property type="match status" value="1"/>
</dbReference>
<feature type="domain" description="RING-type" evidence="6">
    <location>
        <begin position="102"/>
        <end position="144"/>
    </location>
</feature>
<evidence type="ECO:0000256" key="4">
    <source>
        <dbReference type="PROSITE-ProRule" id="PRU00175"/>
    </source>
</evidence>
<dbReference type="PANTHER" id="PTHR47258:SF1">
    <property type="entry name" value="E3 UBIQUITIN-PROTEIN LIGASE XERICO-RELATED"/>
    <property type="match status" value="1"/>
</dbReference>
<dbReference type="PANTHER" id="PTHR47258">
    <property type="match status" value="1"/>
</dbReference>
<dbReference type="STRING" id="74649.A0A2P6S196"/>
<keyword evidence="8" id="KW-1185">Reference proteome</keyword>
<dbReference type="InterPro" id="IPR011016">
    <property type="entry name" value="Znf_RING-CH"/>
</dbReference>